<name>A0A1F4V585_UNCKA</name>
<evidence type="ECO:0000313" key="1">
    <source>
        <dbReference type="EMBL" id="OGC52296.1"/>
    </source>
</evidence>
<dbReference type="EMBL" id="MEVH01000004">
    <property type="protein sequence ID" value="OGC52296.1"/>
    <property type="molecule type" value="Genomic_DNA"/>
</dbReference>
<sequence length="78" mass="8723">MPARYLAVPREQKCIGCRLCSLAASRYENRMLGIKGSPITVKGKPTMYKIQIDYGKVIKNIDKIVSICPQNCFDIVSS</sequence>
<proteinExistence type="predicted"/>
<organism evidence="1 2">
    <name type="scientific">candidate division WWE3 bacterium RIFCSPLOWO2_01_FULL_39_13</name>
    <dbReference type="NCBI Taxonomy" id="1802624"/>
    <lineage>
        <taxon>Bacteria</taxon>
        <taxon>Katanobacteria</taxon>
    </lineage>
</organism>
<evidence type="ECO:0008006" key="3">
    <source>
        <dbReference type="Google" id="ProtNLM"/>
    </source>
</evidence>
<dbReference type="AlphaFoldDB" id="A0A1F4V585"/>
<comment type="caution">
    <text evidence="1">The sequence shown here is derived from an EMBL/GenBank/DDBJ whole genome shotgun (WGS) entry which is preliminary data.</text>
</comment>
<accession>A0A1F4V585</accession>
<reference evidence="1 2" key="1">
    <citation type="journal article" date="2016" name="Nat. Commun.">
        <title>Thousands of microbial genomes shed light on interconnected biogeochemical processes in an aquifer system.</title>
        <authorList>
            <person name="Anantharaman K."/>
            <person name="Brown C.T."/>
            <person name="Hug L.A."/>
            <person name="Sharon I."/>
            <person name="Castelle C.J."/>
            <person name="Probst A.J."/>
            <person name="Thomas B.C."/>
            <person name="Singh A."/>
            <person name="Wilkins M.J."/>
            <person name="Karaoz U."/>
            <person name="Brodie E.L."/>
            <person name="Williams K.H."/>
            <person name="Hubbard S.S."/>
            <person name="Banfield J.F."/>
        </authorList>
    </citation>
    <scope>NUCLEOTIDE SEQUENCE [LARGE SCALE GENOMIC DNA]</scope>
</reference>
<evidence type="ECO:0000313" key="2">
    <source>
        <dbReference type="Proteomes" id="UP000178771"/>
    </source>
</evidence>
<dbReference type="STRING" id="1802624.A2982_00455"/>
<gene>
    <name evidence="1" type="ORF">A2982_00455</name>
</gene>
<protein>
    <recommendedName>
        <fullName evidence="3">4Fe-4S ferredoxin-type domain-containing protein</fullName>
    </recommendedName>
</protein>
<dbReference type="Proteomes" id="UP000178771">
    <property type="component" value="Unassembled WGS sequence"/>
</dbReference>